<dbReference type="GO" id="GO:0035312">
    <property type="term" value="F:5'-3' DNA exonuclease activity"/>
    <property type="evidence" value="ECO:0007669"/>
    <property type="project" value="TreeGrafter"/>
</dbReference>
<dbReference type="Pfam" id="PF23023">
    <property type="entry name" value="Anti-Pycsar_Apyc1"/>
    <property type="match status" value="1"/>
</dbReference>
<evidence type="ECO:0000256" key="2">
    <source>
        <dbReference type="ARBA" id="ARBA00022801"/>
    </source>
</evidence>
<name>A0A420YNA8_9PEZI</name>
<gene>
    <name evidence="4" type="ORF">DL546_009751</name>
</gene>
<proteinExistence type="predicted"/>
<evidence type="ECO:0000256" key="1">
    <source>
        <dbReference type="ARBA" id="ARBA00022722"/>
    </source>
</evidence>
<dbReference type="EMBL" id="QVQW01000002">
    <property type="protein sequence ID" value="RKU49285.1"/>
    <property type="molecule type" value="Genomic_DNA"/>
</dbReference>
<reference evidence="4 5" key="1">
    <citation type="submission" date="2018-08" db="EMBL/GenBank/DDBJ databases">
        <title>Draft genome of the lignicolous fungus Coniochaeta pulveracea.</title>
        <authorList>
            <person name="Borstlap C.J."/>
            <person name="De Witt R.N."/>
            <person name="Botha A."/>
            <person name="Volschenk H."/>
        </authorList>
    </citation>
    <scope>NUCLEOTIDE SEQUENCE [LARGE SCALE GENOMIC DNA]</scope>
    <source>
        <strain evidence="4 5">CAB683</strain>
    </source>
</reference>
<sequence>MSTFNGIMVEFPLLRVDFFRSHSDRPAPLACFLSHIHSDHLAGLESFRSPFLYCSAATKELLLQLERFPCRINLAKGILEARIQTYRHLKNLLKPLPLDTPVTLELEPGNNLQVTLLDANHCPGAVMFLFEGGGKSVLYTGDIRSEPWHVNALTRNPSMVEYSYGLKTLDTIYLDTSFTDDIHFQTKAEGLQELLHKVSQYPPETVFHFQAWTYGYEDVWVALSKFLKSKIHVDKYKMRVYRALVAKDSNTKFGSQFHMHPVAPALVGFMCGNTQHEGCLTSDQNVRLHSCEKGDYCKRVQNGPVVWIQPIIAHLPNGEDLAELGIGGGGEDFKRDAELDYFSAGYINDFLETMSDLDDIPDALQESVRKFLLEAANNGRNASLNLDISSFGEQNETMLANAIQAIAKKSQFQRETKLAVERDERLKALPRLITFPYSRHASYPELCHLVSALKPLDVWPCTVSPIEWFKNDISINRLFGQHCRGTTFRHDILMDELREDHESSQSQSQHDTQQTNISFEVPMMTENLAEEEVRHAVTETSGLQIVPGEPQLAKDGPNDLECTPELGLEQWAPTVLRKRDYAEYEADLKRDVDYRDVIRESQDSEVSELALDVRLTAFQAMLANTGNGEWQEIGLLSTCEEERVLGDR</sequence>
<evidence type="ECO:0000313" key="4">
    <source>
        <dbReference type="EMBL" id="RKU49285.1"/>
    </source>
</evidence>
<dbReference type="PANTHER" id="PTHR23240">
    <property type="entry name" value="DNA CROSS-LINK REPAIR PROTEIN PSO2/SNM1-RELATED"/>
    <property type="match status" value="1"/>
</dbReference>
<dbReference type="Gene3D" id="3.60.15.10">
    <property type="entry name" value="Ribonuclease Z/Hydroxyacylglutathione hydrolase-like"/>
    <property type="match status" value="1"/>
</dbReference>
<accession>A0A420YNA8</accession>
<comment type="caution">
    <text evidence="4">The sequence shown here is derived from an EMBL/GenBank/DDBJ whole genome shotgun (WGS) entry which is preliminary data.</text>
</comment>
<keyword evidence="3" id="KW-0269">Exonuclease</keyword>
<keyword evidence="5" id="KW-1185">Reference proteome</keyword>
<dbReference type="SUPFAM" id="SSF56281">
    <property type="entry name" value="Metallo-hydrolase/oxidoreductase"/>
    <property type="match status" value="1"/>
</dbReference>
<dbReference type="PANTHER" id="PTHR23240:SF8">
    <property type="entry name" value="PROTEIN ARTEMIS"/>
    <property type="match status" value="1"/>
</dbReference>
<dbReference type="GO" id="GO:0036297">
    <property type="term" value="P:interstrand cross-link repair"/>
    <property type="evidence" value="ECO:0007669"/>
    <property type="project" value="TreeGrafter"/>
</dbReference>
<evidence type="ECO:0000256" key="3">
    <source>
        <dbReference type="ARBA" id="ARBA00022839"/>
    </source>
</evidence>
<dbReference type="InterPro" id="IPR036866">
    <property type="entry name" value="RibonucZ/Hydroxyglut_hydro"/>
</dbReference>
<protein>
    <submittedName>
        <fullName evidence="4">Uncharacterized protein</fullName>
    </submittedName>
</protein>
<keyword evidence="1" id="KW-0540">Nuclease</keyword>
<keyword evidence="2" id="KW-0378">Hydrolase</keyword>
<dbReference type="GO" id="GO:0003684">
    <property type="term" value="F:damaged DNA binding"/>
    <property type="evidence" value="ECO:0007669"/>
    <property type="project" value="TreeGrafter"/>
</dbReference>
<dbReference type="AlphaFoldDB" id="A0A420YNA8"/>
<dbReference type="STRING" id="177199.A0A420YNA8"/>
<evidence type="ECO:0000313" key="5">
    <source>
        <dbReference type="Proteomes" id="UP000275385"/>
    </source>
</evidence>
<dbReference type="GO" id="GO:0000723">
    <property type="term" value="P:telomere maintenance"/>
    <property type="evidence" value="ECO:0007669"/>
    <property type="project" value="TreeGrafter"/>
</dbReference>
<dbReference type="OrthoDB" id="5561659at2759"/>
<dbReference type="Proteomes" id="UP000275385">
    <property type="component" value="Unassembled WGS sequence"/>
</dbReference>
<dbReference type="GO" id="GO:0006303">
    <property type="term" value="P:double-strand break repair via nonhomologous end joining"/>
    <property type="evidence" value="ECO:0007669"/>
    <property type="project" value="TreeGrafter"/>
</dbReference>
<organism evidence="4 5">
    <name type="scientific">Coniochaeta pulveracea</name>
    <dbReference type="NCBI Taxonomy" id="177199"/>
    <lineage>
        <taxon>Eukaryota</taxon>
        <taxon>Fungi</taxon>
        <taxon>Dikarya</taxon>
        <taxon>Ascomycota</taxon>
        <taxon>Pezizomycotina</taxon>
        <taxon>Sordariomycetes</taxon>
        <taxon>Sordariomycetidae</taxon>
        <taxon>Coniochaetales</taxon>
        <taxon>Coniochaetaceae</taxon>
        <taxon>Coniochaeta</taxon>
    </lineage>
</organism>